<dbReference type="Proteomes" id="UP000289738">
    <property type="component" value="Chromosome B08"/>
</dbReference>
<feature type="transmembrane region" description="Helical" evidence="2">
    <location>
        <begin position="80"/>
        <end position="97"/>
    </location>
</feature>
<evidence type="ECO:0000256" key="2">
    <source>
        <dbReference type="SAM" id="Phobius"/>
    </source>
</evidence>
<dbReference type="GO" id="GO:0042910">
    <property type="term" value="F:xenobiotic transmembrane transporter activity"/>
    <property type="evidence" value="ECO:0007669"/>
    <property type="project" value="InterPro"/>
</dbReference>
<dbReference type="AlphaFoldDB" id="A0A444XZ08"/>
<organism evidence="3 4">
    <name type="scientific">Arachis hypogaea</name>
    <name type="common">Peanut</name>
    <dbReference type="NCBI Taxonomy" id="3818"/>
    <lineage>
        <taxon>Eukaryota</taxon>
        <taxon>Viridiplantae</taxon>
        <taxon>Streptophyta</taxon>
        <taxon>Embryophyta</taxon>
        <taxon>Tracheophyta</taxon>
        <taxon>Spermatophyta</taxon>
        <taxon>Magnoliopsida</taxon>
        <taxon>eudicotyledons</taxon>
        <taxon>Gunneridae</taxon>
        <taxon>Pentapetalae</taxon>
        <taxon>rosids</taxon>
        <taxon>fabids</taxon>
        <taxon>Fabales</taxon>
        <taxon>Fabaceae</taxon>
        <taxon>Papilionoideae</taxon>
        <taxon>50 kb inversion clade</taxon>
        <taxon>dalbergioids sensu lato</taxon>
        <taxon>Dalbergieae</taxon>
        <taxon>Pterocarpus clade</taxon>
        <taxon>Arachis</taxon>
    </lineage>
</organism>
<evidence type="ECO:0000313" key="4">
    <source>
        <dbReference type="Proteomes" id="UP000289738"/>
    </source>
</evidence>
<feature type="transmembrane region" description="Helical" evidence="2">
    <location>
        <begin position="54"/>
        <end position="73"/>
    </location>
</feature>
<evidence type="ECO:0000256" key="1">
    <source>
        <dbReference type="ARBA" id="ARBA00010199"/>
    </source>
</evidence>
<comment type="similarity">
    <text evidence="1">Belongs to the multi antimicrobial extrusion (MATE) (TC 2.A.66.1) family.</text>
</comment>
<sequence>MMVGYMRKLALSRIAIATSLCAISGFSVIFEMSCTLETLGDQAYGARQYKRFGVLVYTAIVALSLACVPLSLLWICLGKIMIVFLSLVFLFLLAFHIG</sequence>
<accession>A0A444XZ08</accession>
<keyword evidence="2" id="KW-1133">Transmembrane helix</keyword>
<keyword evidence="4" id="KW-1185">Reference proteome</keyword>
<keyword evidence="2" id="KW-0472">Membrane</keyword>
<name>A0A444XZ08_ARAHY</name>
<keyword evidence="2" id="KW-0812">Transmembrane</keyword>
<proteinExistence type="inferred from homology"/>
<dbReference type="PANTHER" id="PTHR11206">
    <property type="entry name" value="MULTIDRUG RESISTANCE PROTEIN"/>
    <property type="match status" value="1"/>
</dbReference>
<dbReference type="GO" id="GO:0015297">
    <property type="term" value="F:antiporter activity"/>
    <property type="evidence" value="ECO:0007669"/>
    <property type="project" value="InterPro"/>
</dbReference>
<dbReference type="Pfam" id="PF01554">
    <property type="entry name" value="MatE"/>
    <property type="match status" value="1"/>
</dbReference>
<gene>
    <name evidence="3" type="ORF">Ahy_B08g089888</name>
</gene>
<dbReference type="STRING" id="3818.A0A444XZ08"/>
<dbReference type="EMBL" id="SDMP01000018">
    <property type="protein sequence ID" value="RYQ94915.1"/>
    <property type="molecule type" value="Genomic_DNA"/>
</dbReference>
<reference evidence="3 4" key="1">
    <citation type="submission" date="2019-01" db="EMBL/GenBank/DDBJ databases">
        <title>Sequencing of cultivated peanut Arachis hypogaea provides insights into genome evolution and oil improvement.</title>
        <authorList>
            <person name="Chen X."/>
        </authorList>
    </citation>
    <scope>NUCLEOTIDE SEQUENCE [LARGE SCALE GENOMIC DNA]</scope>
    <source>
        <strain evidence="4">cv. Fuhuasheng</strain>
        <tissue evidence="3">Leaves</tissue>
    </source>
</reference>
<protein>
    <submittedName>
        <fullName evidence="3">Uncharacterized protein</fullName>
    </submittedName>
</protein>
<comment type="caution">
    <text evidence="3">The sequence shown here is derived from an EMBL/GenBank/DDBJ whole genome shotgun (WGS) entry which is preliminary data.</text>
</comment>
<evidence type="ECO:0000313" key="3">
    <source>
        <dbReference type="EMBL" id="RYQ94915.1"/>
    </source>
</evidence>
<dbReference type="InterPro" id="IPR002528">
    <property type="entry name" value="MATE_fam"/>
</dbReference>
<dbReference type="GO" id="GO:0016020">
    <property type="term" value="C:membrane"/>
    <property type="evidence" value="ECO:0007669"/>
    <property type="project" value="InterPro"/>
</dbReference>